<dbReference type="InterPro" id="IPR006464">
    <property type="entry name" value="AcTrfase_RimI/Ard1"/>
</dbReference>
<dbReference type="SUPFAM" id="SSF55729">
    <property type="entry name" value="Acyl-CoA N-acyltransferases (Nat)"/>
    <property type="match status" value="1"/>
</dbReference>
<dbReference type="CDD" id="cd04301">
    <property type="entry name" value="NAT_SF"/>
    <property type="match status" value="1"/>
</dbReference>
<proteinExistence type="predicted"/>
<evidence type="ECO:0000313" key="2">
    <source>
        <dbReference type="EMBL" id="SVA25876.1"/>
    </source>
</evidence>
<dbReference type="NCBIfam" id="TIGR01575">
    <property type="entry name" value="rimI"/>
    <property type="match status" value="1"/>
</dbReference>
<dbReference type="Gene3D" id="3.40.630.30">
    <property type="match status" value="1"/>
</dbReference>
<gene>
    <name evidence="2" type="ORF">METZ01_LOCUS78730</name>
</gene>
<reference evidence="2" key="1">
    <citation type="submission" date="2018-05" db="EMBL/GenBank/DDBJ databases">
        <authorList>
            <person name="Lanie J.A."/>
            <person name="Ng W.-L."/>
            <person name="Kazmierczak K.M."/>
            <person name="Andrzejewski T.M."/>
            <person name="Davidsen T.M."/>
            <person name="Wayne K.J."/>
            <person name="Tettelin H."/>
            <person name="Glass J.I."/>
            <person name="Rusch D."/>
            <person name="Podicherti R."/>
            <person name="Tsui H.-C.T."/>
            <person name="Winkler M.E."/>
        </authorList>
    </citation>
    <scope>NUCLEOTIDE SEQUENCE</scope>
</reference>
<dbReference type="EMBL" id="UINC01006165">
    <property type="protein sequence ID" value="SVA25876.1"/>
    <property type="molecule type" value="Genomic_DNA"/>
</dbReference>
<sequence>MIIRASEETDLVRILEIEKSVFPNSAWTRAMISNELTLNVDRKTWVIDSDKELVGYCMLRYGPNEVHLINMAVDPSLQKMGIGKKLLIHFLDNIPKDSSAYLEVKRGNFPAIKLYLNAGFKDIAIREDYYPDGEDAIVMCLKK</sequence>
<dbReference type="InterPro" id="IPR000182">
    <property type="entry name" value="GNAT_dom"/>
</dbReference>
<dbReference type="PROSITE" id="PS51186">
    <property type="entry name" value="GNAT"/>
    <property type="match status" value="1"/>
</dbReference>
<dbReference type="AlphaFoldDB" id="A0A381UCE0"/>
<protein>
    <recommendedName>
        <fullName evidence="1">N-acetyltransferase domain-containing protein</fullName>
    </recommendedName>
</protein>
<name>A0A381UCE0_9ZZZZ</name>
<feature type="domain" description="N-acetyltransferase" evidence="1">
    <location>
        <begin position="1"/>
        <end position="143"/>
    </location>
</feature>
<dbReference type="Pfam" id="PF00583">
    <property type="entry name" value="Acetyltransf_1"/>
    <property type="match status" value="1"/>
</dbReference>
<organism evidence="2">
    <name type="scientific">marine metagenome</name>
    <dbReference type="NCBI Taxonomy" id="408172"/>
    <lineage>
        <taxon>unclassified sequences</taxon>
        <taxon>metagenomes</taxon>
        <taxon>ecological metagenomes</taxon>
    </lineage>
</organism>
<accession>A0A381UCE0</accession>
<dbReference type="InterPro" id="IPR016181">
    <property type="entry name" value="Acyl_CoA_acyltransferase"/>
</dbReference>
<dbReference type="GO" id="GO:0008080">
    <property type="term" value="F:N-acetyltransferase activity"/>
    <property type="evidence" value="ECO:0007669"/>
    <property type="project" value="InterPro"/>
</dbReference>
<evidence type="ECO:0000259" key="1">
    <source>
        <dbReference type="PROSITE" id="PS51186"/>
    </source>
</evidence>